<dbReference type="Gene3D" id="1.10.530.10">
    <property type="match status" value="1"/>
</dbReference>
<reference evidence="5 6" key="1">
    <citation type="journal article" date="2021" name="ISME Commun">
        <title>Automated analysis of genomic sequences facilitates high-throughput and comprehensive description of bacteria.</title>
        <authorList>
            <person name="Hitch T.C.A."/>
        </authorList>
    </citation>
    <scope>NUCLEOTIDE SEQUENCE [LARGE SCALE GENOMIC DNA]</scope>
    <source>
        <strain evidence="5 6">Sanger_29</strain>
    </source>
</reference>
<keyword evidence="3" id="KW-0732">Signal</keyword>
<dbReference type="InterPro" id="IPR051056">
    <property type="entry name" value="Glycosyl_Hydrolase_73"/>
</dbReference>
<evidence type="ECO:0000313" key="5">
    <source>
        <dbReference type="EMBL" id="MCU6724281.1"/>
    </source>
</evidence>
<dbReference type="SMART" id="SM00047">
    <property type="entry name" value="LYZ2"/>
    <property type="match status" value="1"/>
</dbReference>
<dbReference type="Proteomes" id="UP001652338">
    <property type="component" value="Unassembled WGS sequence"/>
</dbReference>
<dbReference type="PANTHER" id="PTHR33308:SF9">
    <property type="entry name" value="PEPTIDOGLYCAN HYDROLASE FLGJ"/>
    <property type="match status" value="1"/>
</dbReference>
<keyword evidence="1" id="KW-0677">Repeat</keyword>
<name>A0ABT2SIY1_9FIRM</name>
<evidence type="ECO:0000256" key="2">
    <source>
        <dbReference type="ARBA" id="ARBA00022801"/>
    </source>
</evidence>
<dbReference type="SUPFAM" id="SSF69360">
    <property type="entry name" value="Cell wall binding repeat"/>
    <property type="match status" value="1"/>
</dbReference>
<feature type="domain" description="Mannosyl-glycoprotein endo-beta-N-acetylglucosamidase-like" evidence="4">
    <location>
        <begin position="159"/>
        <end position="314"/>
    </location>
</feature>
<dbReference type="EMBL" id="JAOQKE010000002">
    <property type="protein sequence ID" value="MCU6724281.1"/>
    <property type="molecule type" value="Genomic_DNA"/>
</dbReference>
<proteinExistence type="predicted"/>
<dbReference type="InterPro" id="IPR002901">
    <property type="entry name" value="MGlyc_endo_b_GlcNAc-like_dom"/>
</dbReference>
<dbReference type="InterPro" id="IPR018337">
    <property type="entry name" value="Cell_wall/Cho-bd_repeat"/>
</dbReference>
<sequence length="316" mass="35801">MKNCKRIVFICLLFLSLTSLLLVPVRTEAATQNSAEATVKKAAGKWISKNGKLRYRYANKKYAKSGFTKIHGSWYCFDKNGNLQTGWKTIGSKRFYFEKKGEPGEKGKLVTGWKKIGKKEYYFRKSGKKGTIGATYKSEWKTLNKQDYYFDKNGAWYQKVPTNEDFIATIAPMAVRDMKKTGILASVTMAQAIHESAYGTSSLALEGKNLFGIKAGGWGGKTFSKKTQEYIGGKWYTVTAKFRAYSSYQKSISDHSSYLNTAMNGSRLRYQGLKGCKNYKKAFQIIKDGGYATDPKYVSKLCKIVKKYNLTKYDKM</sequence>
<dbReference type="PANTHER" id="PTHR33308">
    <property type="entry name" value="PEPTIDOGLYCAN HYDROLASE FLGJ"/>
    <property type="match status" value="1"/>
</dbReference>
<gene>
    <name evidence="5" type="ORF">OCV47_02730</name>
</gene>
<evidence type="ECO:0000256" key="3">
    <source>
        <dbReference type="SAM" id="SignalP"/>
    </source>
</evidence>
<dbReference type="Pfam" id="PF01473">
    <property type="entry name" value="Choline_bind_1"/>
    <property type="match status" value="3"/>
</dbReference>
<keyword evidence="6" id="KW-1185">Reference proteome</keyword>
<evidence type="ECO:0000313" key="6">
    <source>
        <dbReference type="Proteomes" id="UP001652338"/>
    </source>
</evidence>
<dbReference type="RefSeq" id="WP_262653577.1">
    <property type="nucleotide sequence ID" value="NZ_JAOQKE010000002.1"/>
</dbReference>
<dbReference type="Pfam" id="PF01832">
    <property type="entry name" value="Glucosaminidase"/>
    <property type="match status" value="1"/>
</dbReference>
<protein>
    <submittedName>
        <fullName evidence="5">Glucosaminidase domain-containing protein</fullName>
    </submittedName>
</protein>
<organism evidence="5 6">
    <name type="scientific">Muricoprocola aceti</name>
    <dbReference type="NCBI Taxonomy" id="2981772"/>
    <lineage>
        <taxon>Bacteria</taxon>
        <taxon>Bacillati</taxon>
        <taxon>Bacillota</taxon>
        <taxon>Clostridia</taxon>
        <taxon>Lachnospirales</taxon>
        <taxon>Lachnospiraceae</taxon>
        <taxon>Muricoprocola</taxon>
    </lineage>
</organism>
<accession>A0ABT2SIY1</accession>
<comment type="caution">
    <text evidence="5">The sequence shown here is derived from an EMBL/GenBank/DDBJ whole genome shotgun (WGS) entry which is preliminary data.</text>
</comment>
<dbReference type="Gene3D" id="2.10.270.10">
    <property type="entry name" value="Cholin Binding"/>
    <property type="match status" value="2"/>
</dbReference>
<feature type="chain" id="PRO_5047097318" evidence="3">
    <location>
        <begin position="22"/>
        <end position="316"/>
    </location>
</feature>
<feature type="signal peptide" evidence="3">
    <location>
        <begin position="1"/>
        <end position="21"/>
    </location>
</feature>
<keyword evidence="2" id="KW-0378">Hydrolase</keyword>
<evidence type="ECO:0000259" key="4">
    <source>
        <dbReference type="SMART" id="SM00047"/>
    </source>
</evidence>
<dbReference type="Gene3D" id="4.10.80.30">
    <property type="entry name" value="DNA polymerase, domain 6"/>
    <property type="match status" value="1"/>
</dbReference>
<evidence type="ECO:0000256" key="1">
    <source>
        <dbReference type="ARBA" id="ARBA00022737"/>
    </source>
</evidence>